<evidence type="ECO:0000256" key="1">
    <source>
        <dbReference type="ARBA" id="ARBA00004651"/>
    </source>
</evidence>
<keyword evidence="4 6" id="KW-1133">Transmembrane helix</keyword>
<dbReference type="RefSeq" id="WP_213519371.1">
    <property type="nucleotide sequence ID" value="NZ_BOSE01000010.1"/>
</dbReference>
<dbReference type="PANTHER" id="PTHR45138">
    <property type="entry name" value="REGULATORY COMPONENTS OF SENSORY TRANSDUCTION SYSTEM"/>
    <property type="match status" value="1"/>
</dbReference>
<dbReference type="InterPro" id="IPR050469">
    <property type="entry name" value="Diguanylate_Cyclase"/>
</dbReference>
<evidence type="ECO:0000256" key="5">
    <source>
        <dbReference type="ARBA" id="ARBA00023136"/>
    </source>
</evidence>
<dbReference type="Proteomes" id="UP000683139">
    <property type="component" value="Unassembled WGS sequence"/>
</dbReference>
<dbReference type="PANTHER" id="PTHR45138:SF9">
    <property type="entry name" value="DIGUANYLATE CYCLASE DGCM-RELATED"/>
    <property type="match status" value="1"/>
</dbReference>
<sequence>MKLSLKHLILAVAMLAVALTLFGSIYSGYRTNEQNLIENGLETNRVYAQKLASTTDLFFRTALQTLEQSAKALTPWMEAGASEQQLLAEAERLRLQTNTLNSVVIVSADGTIVQNSPQNLELIGKKLDSQGGKQALLERKPLISEPYMAITGRLIIFISYPIFDEQGQYLGLVGGSLYLREDNFLNELLGEHFYHDGSYVYVVDAKGHIIYHQDLLRVNDDVSSNQVVQKLMNGQSGAERVSNTEHVDMLAGYAYVPTLGWGIVSQRPTAMALEANRKMIDQMLLNALPILLVSIAVIFFISNLIARPLQRLAVLTESSTKSNEHDRFNKVKAWYYEATQLKRALTFSLGFLHDKVDHITQESNTDPLTKLTNRRTMDRLINQWLLERQMFALVVVDIDHFKQVNDTYGHAVGDKVLVYLAERMKAAAGEQALCCRYGGEEFVILLPNHNRSKAFQIAERLRMLVCETDSPSGDIITISAGIADSSERGQADKLFQLADQRLYKAKHDGRNRSNAG</sequence>
<dbReference type="SUPFAM" id="SSF55073">
    <property type="entry name" value="Nucleotide cyclase"/>
    <property type="match status" value="1"/>
</dbReference>
<evidence type="ECO:0000259" key="7">
    <source>
        <dbReference type="PROSITE" id="PS50887"/>
    </source>
</evidence>
<keyword evidence="5 6" id="KW-0472">Membrane</keyword>
<dbReference type="FunFam" id="3.30.70.270:FF:000001">
    <property type="entry name" value="Diguanylate cyclase domain protein"/>
    <property type="match status" value="1"/>
</dbReference>
<dbReference type="NCBIfam" id="TIGR00254">
    <property type="entry name" value="GGDEF"/>
    <property type="match status" value="1"/>
</dbReference>
<evidence type="ECO:0000256" key="2">
    <source>
        <dbReference type="ARBA" id="ARBA00022475"/>
    </source>
</evidence>
<dbReference type="SMART" id="SM00267">
    <property type="entry name" value="GGDEF"/>
    <property type="match status" value="1"/>
</dbReference>
<evidence type="ECO:0000256" key="4">
    <source>
        <dbReference type="ARBA" id="ARBA00022989"/>
    </source>
</evidence>
<keyword evidence="9" id="KW-1185">Reference proteome</keyword>
<dbReference type="GO" id="GO:0005886">
    <property type="term" value="C:plasma membrane"/>
    <property type="evidence" value="ECO:0007669"/>
    <property type="project" value="UniProtKB-SubCell"/>
</dbReference>
<dbReference type="EMBL" id="BOSE01000010">
    <property type="protein sequence ID" value="GIP18711.1"/>
    <property type="molecule type" value="Genomic_DNA"/>
</dbReference>
<dbReference type="CDD" id="cd01949">
    <property type="entry name" value="GGDEF"/>
    <property type="match status" value="1"/>
</dbReference>
<dbReference type="InterPro" id="IPR000160">
    <property type="entry name" value="GGDEF_dom"/>
</dbReference>
<reference evidence="8" key="1">
    <citation type="submission" date="2021-03" db="EMBL/GenBank/DDBJ databases">
        <title>Antimicrobial resistance genes in bacteria isolated from Japanese honey, and their potential for conferring macrolide and lincosamide resistance in the American foulbrood pathogen Paenibacillus larvae.</title>
        <authorList>
            <person name="Okamoto M."/>
            <person name="Kumagai M."/>
            <person name="Kanamori H."/>
            <person name="Takamatsu D."/>
        </authorList>
    </citation>
    <scope>NUCLEOTIDE SEQUENCE</scope>
    <source>
        <strain evidence="8">J40TS1</strain>
    </source>
</reference>
<evidence type="ECO:0000256" key="3">
    <source>
        <dbReference type="ARBA" id="ARBA00022692"/>
    </source>
</evidence>
<dbReference type="GO" id="GO:0052621">
    <property type="term" value="F:diguanylate cyclase activity"/>
    <property type="evidence" value="ECO:0007669"/>
    <property type="project" value="TreeGrafter"/>
</dbReference>
<dbReference type="InterPro" id="IPR043128">
    <property type="entry name" value="Rev_trsase/Diguanyl_cyclase"/>
</dbReference>
<dbReference type="InterPro" id="IPR033479">
    <property type="entry name" value="dCache_1"/>
</dbReference>
<dbReference type="CDD" id="cd18774">
    <property type="entry name" value="PDC2_HK_sensor"/>
    <property type="match status" value="1"/>
</dbReference>
<keyword evidence="3 6" id="KW-0812">Transmembrane</keyword>
<dbReference type="GO" id="GO:0043709">
    <property type="term" value="P:cell adhesion involved in single-species biofilm formation"/>
    <property type="evidence" value="ECO:0007669"/>
    <property type="project" value="TreeGrafter"/>
</dbReference>
<evidence type="ECO:0000313" key="8">
    <source>
        <dbReference type="EMBL" id="GIP18711.1"/>
    </source>
</evidence>
<protein>
    <submittedName>
        <fullName evidence="8">Cell signaling regulator</fullName>
    </submittedName>
</protein>
<keyword evidence="2" id="KW-1003">Cell membrane</keyword>
<feature type="transmembrane region" description="Helical" evidence="6">
    <location>
        <begin position="283"/>
        <end position="306"/>
    </location>
</feature>
<dbReference type="InterPro" id="IPR029787">
    <property type="entry name" value="Nucleotide_cyclase"/>
</dbReference>
<proteinExistence type="predicted"/>
<dbReference type="Gene3D" id="3.30.70.270">
    <property type="match status" value="1"/>
</dbReference>
<dbReference type="GO" id="GO:1902201">
    <property type="term" value="P:negative regulation of bacterial-type flagellum-dependent cell motility"/>
    <property type="evidence" value="ECO:0007669"/>
    <property type="project" value="TreeGrafter"/>
</dbReference>
<dbReference type="CDD" id="cd18773">
    <property type="entry name" value="PDC1_HK_sensor"/>
    <property type="match status" value="1"/>
</dbReference>
<dbReference type="Pfam" id="PF00990">
    <property type="entry name" value="GGDEF"/>
    <property type="match status" value="1"/>
</dbReference>
<evidence type="ECO:0000313" key="9">
    <source>
        <dbReference type="Proteomes" id="UP000683139"/>
    </source>
</evidence>
<comment type="subcellular location">
    <subcellularLocation>
        <location evidence="1">Cell membrane</location>
        <topology evidence="1">Multi-pass membrane protein</topology>
    </subcellularLocation>
</comment>
<dbReference type="InterPro" id="IPR029151">
    <property type="entry name" value="Sensor-like_sf"/>
</dbReference>
<comment type="caution">
    <text evidence="8">The sequence shown here is derived from an EMBL/GenBank/DDBJ whole genome shotgun (WGS) entry which is preliminary data.</text>
</comment>
<dbReference type="AlphaFoldDB" id="A0A920CZB0"/>
<feature type="domain" description="GGDEF" evidence="7">
    <location>
        <begin position="389"/>
        <end position="516"/>
    </location>
</feature>
<accession>A0A920CZB0</accession>
<dbReference type="SUPFAM" id="SSF103190">
    <property type="entry name" value="Sensory domain-like"/>
    <property type="match status" value="2"/>
</dbReference>
<gene>
    <name evidence="8" type="ORF">J40TS1_43530</name>
</gene>
<dbReference type="Pfam" id="PF02743">
    <property type="entry name" value="dCache_1"/>
    <property type="match status" value="1"/>
</dbReference>
<evidence type="ECO:0000256" key="6">
    <source>
        <dbReference type="SAM" id="Phobius"/>
    </source>
</evidence>
<dbReference type="Gene3D" id="3.30.450.20">
    <property type="entry name" value="PAS domain"/>
    <property type="match status" value="1"/>
</dbReference>
<dbReference type="PROSITE" id="PS50887">
    <property type="entry name" value="GGDEF"/>
    <property type="match status" value="1"/>
</dbReference>
<name>A0A920CZB0_9BACL</name>
<organism evidence="8 9">
    <name type="scientific">Paenibacillus montaniterrae</name>
    <dbReference type="NCBI Taxonomy" id="429341"/>
    <lineage>
        <taxon>Bacteria</taxon>
        <taxon>Bacillati</taxon>
        <taxon>Bacillota</taxon>
        <taxon>Bacilli</taxon>
        <taxon>Bacillales</taxon>
        <taxon>Paenibacillaceae</taxon>
        <taxon>Paenibacillus</taxon>
    </lineage>
</organism>